<dbReference type="RefSeq" id="WP_145054530.1">
    <property type="nucleotide sequence ID" value="NZ_CP036433.1"/>
</dbReference>
<dbReference type="KEGG" id="lcre:Pla8534_36590"/>
<dbReference type="GO" id="GO:0005694">
    <property type="term" value="C:chromosome"/>
    <property type="evidence" value="ECO:0007669"/>
    <property type="project" value="InterPro"/>
</dbReference>
<evidence type="ECO:0000313" key="3">
    <source>
        <dbReference type="Proteomes" id="UP000317648"/>
    </source>
</evidence>
<keyword evidence="3" id="KW-1185">Reference proteome</keyword>
<dbReference type="SUPFAM" id="SSF56726">
    <property type="entry name" value="DNA topoisomerase IV, alpha subunit"/>
    <property type="match status" value="1"/>
</dbReference>
<dbReference type="OrthoDB" id="7061802at2"/>
<dbReference type="Proteomes" id="UP000317648">
    <property type="component" value="Chromosome"/>
</dbReference>
<feature type="transmembrane region" description="Helical" evidence="1">
    <location>
        <begin position="73"/>
        <end position="91"/>
    </location>
</feature>
<dbReference type="InterPro" id="IPR036078">
    <property type="entry name" value="Spo11/TopoVI_A_sf"/>
</dbReference>
<proteinExistence type="predicted"/>
<gene>
    <name evidence="2" type="ORF">Pla8534_36590</name>
</gene>
<feature type="transmembrane region" description="Helical" evidence="1">
    <location>
        <begin position="97"/>
        <end position="116"/>
    </location>
</feature>
<dbReference type="EMBL" id="CP036433">
    <property type="protein sequence ID" value="QDU95840.1"/>
    <property type="molecule type" value="Genomic_DNA"/>
</dbReference>
<dbReference type="AlphaFoldDB" id="A0A518DVH6"/>
<name>A0A518DVH6_9BACT</name>
<evidence type="ECO:0000256" key="1">
    <source>
        <dbReference type="SAM" id="Phobius"/>
    </source>
</evidence>
<protein>
    <submittedName>
        <fullName evidence="2">Uncharacterized protein</fullName>
    </submittedName>
</protein>
<evidence type="ECO:0000313" key="2">
    <source>
        <dbReference type="EMBL" id="QDU95840.1"/>
    </source>
</evidence>
<keyword evidence="1" id="KW-0812">Transmembrane</keyword>
<keyword evidence="1" id="KW-1133">Transmembrane helix</keyword>
<accession>A0A518DVH6</accession>
<dbReference type="GO" id="GO:0003677">
    <property type="term" value="F:DNA binding"/>
    <property type="evidence" value="ECO:0007669"/>
    <property type="project" value="InterPro"/>
</dbReference>
<organism evidence="2 3">
    <name type="scientific">Lignipirellula cremea</name>
    <dbReference type="NCBI Taxonomy" id="2528010"/>
    <lineage>
        <taxon>Bacteria</taxon>
        <taxon>Pseudomonadati</taxon>
        <taxon>Planctomycetota</taxon>
        <taxon>Planctomycetia</taxon>
        <taxon>Pirellulales</taxon>
        <taxon>Pirellulaceae</taxon>
        <taxon>Lignipirellula</taxon>
    </lineage>
</organism>
<keyword evidence="1" id="KW-0472">Membrane</keyword>
<sequence length="323" mass="35230">MKCPTCSKQHKVKEGMKCLCGYEFVFNPKEDGISDGQFLAVVRGASSNGEYYFTMNQFHAEHRRRSTGSPLKPAIISAVTLGLGIGLYAMASDFFGILLIIVGVIAAISALVKWGAAPKTFNTWQKLTERWRQAKGAAGLEKLIAGPTLHKPPPDWQEQDIYDYGFERLLIVERDELVDLFVLNKLHAEQRTLIFSESGYPLYLLPPAQKTLDANPTLPVFLLHNASPSGEQMKDRIENWSHLNLAGHPITDLGLCMTDIARMKGMKKIKADQDQGGTAVDLLKYATLAGGLGLALDQQISLGGLLLNENAPNDGGASGGNFG</sequence>
<reference evidence="2 3" key="1">
    <citation type="submission" date="2019-02" db="EMBL/GenBank/DDBJ databases">
        <title>Deep-cultivation of Planctomycetes and their phenomic and genomic characterization uncovers novel biology.</title>
        <authorList>
            <person name="Wiegand S."/>
            <person name="Jogler M."/>
            <person name="Boedeker C."/>
            <person name="Pinto D."/>
            <person name="Vollmers J."/>
            <person name="Rivas-Marin E."/>
            <person name="Kohn T."/>
            <person name="Peeters S.H."/>
            <person name="Heuer A."/>
            <person name="Rast P."/>
            <person name="Oberbeckmann S."/>
            <person name="Bunk B."/>
            <person name="Jeske O."/>
            <person name="Meyerdierks A."/>
            <person name="Storesund J.E."/>
            <person name="Kallscheuer N."/>
            <person name="Luecker S."/>
            <person name="Lage O.M."/>
            <person name="Pohl T."/>
            <person name="Merkel B.J."/>
            <person name="Hornburger P."/>
            <person name="Mueller R.-W."/>
            <person name="Bruemmer F."/>
            <person name="Labrenz M."/>
            <person name="Spormann A.M."/>
            <person name="Op den Camp H."/>
            <person name="Overmann J."/>
            <person name="Amann R."/>
            <person name="Jetten M.S.M."/>
            <person name="Mascher T."/>
            <person name="Medema M.H."/>
            <person name="Devos D.P."/>
            <person name="Kaster A.-K."/>
            <person name="Ovreas L."/>
            <person name="Rohde M."/>
            <person name="Galperin M.Y."/>
            <person name="Jogler C."/>
        </authorList>
    </citation>
    <scope>NUCLEOTIDE SEQUENCE [LARGE SCALE GENOMIC DNA]</scope>
    <source>
        <strain evidence="2 3">Pla85_3_4</strain>
    </source>
</reference>